<accession>A0ABQ3VPR3</accession>
<dbReference type="EMBL" id="BNJJ01000022">
    <property type="protein sequence ID" value="GHO88247.1"/>
    <property type="molecule type" value="Genomic_DNA"/>
</dbReference>
<evidence type="ECO:0000313" key="1">
    <source>
        <dbReference type="EMBL" id="GHO88247.1"/>
    </source>
</evidence>
<proteinExistence type="predicted"/>
<gene>
    <name evidence="1" type="ORF">KSZ_62530</name>
</gene>
<organism evidence="1 2">
    <name type="scientific">Dictyobacter formicarum</name>
    <dbReference type="NCBI Taxonomy" id="2778368"/>
    <lineage>
        <taxon>Bacteria</taxon>
        <taxon>Bacillati</taxon>
        <taxon>Chloroflexota</taxon>
        <taxon>Ktedonobacteria</taxon>
        <taxon>Ktedonobacterales</taxon>
        <taxon>Dictyobacteraceae</taxon>
        <taxon>Dictyobacter</taxon>
    </lineage>
</organism>
<protein>
    <submittedName>
        <fullName evidence="1">Uncharacterized protein</fullName>
    </submittedName>
</protein>
<comment type="caution">
    <text evidence="1">The sequence shown here is derived from an EMBL/GenBank/DDBJ whole genome shotgun (WGS) entry which is preliminary data.</text>
</comment>
<dbReference type="RefSeq" id="WP_201365856.1">
    <property type="nucleotide sequence ID" value="NZ_BNJJ01000022.1"/>
</dbReference>
<keyword evidence="2" id="KW-1185">Reference proteome</keyword>
<dbReference type="Proteomes" id="UP000635565">
    <property type="component" value="Unassembled WGS sequence"/>
</dbReference>
<reference evidence="1 2" key="1">
    <citation type="journal article" date="2021" name="Int. J. Syst. Evol. Microbiol.">
        <title>Reticulibacter mediterranei gen. nov., sp. nov., within the new family Reticulibacteraceae fam. nov., and Ktedonospora formicarum gen. nov., sp. nov., Ktedonobacter robiniae sp. nov., Dictyobacter formicarum sp. nov. and Dictyobacter arantiisoli sp. nov., belonging to the class Ktedonobacteria.</title>
        <authorList>
            <person name="Yabe S."/>
            <person name="Zheng Y."/>
            <person name="Wang C.M."/>
            <person name="Sakai Y."/>
            <person name="Abe K."/>
            <person name="Yokota A."/>
            <person name="Donadio S."/>
            <person name="Cavaletti L."/>
            <person name="Monciardini P."/>
        </authorList>
    </citation>
    <scope>NUCLEOTIDE SEQUENCE [LARGE SCALE GENOMIC DNA]</scope>
    <source>
        <strain evidence="1 2">SOSP1-9</strain>
    </source>
</reference>
<name>A0ABQ3VPR3_9CHLR</name>
<evidence type="ECO:0000313" key="2">
    <source>
        <dbReference type="Proteomes" id="UP000635565"/>
    </source>
</evidence>
<sequence length="141" mass="16254">MMIESAQFVNGIWHYPQVYRRRSGGNTAKENILTSIYANPIIKEAIGIDAEVRQIIEDAAKVSCTIDYDSEQALYRQFKPRITRIVGWEARNRQLGDGSYYDELYEAVYALLPLDDSELYPAKRMPDGRLSPRAQLERGRH</sequence>